<dbReference type="RefSeq" id="WP_345255857.1">
    <property type="nucleotide sequence ID" value="NZ_BAABGY010000007.1"/>
</dbReference>
<reference evidence="3" key="1">
    <citation type="journal article" date="2019" name="Int. J. Syst. Evol. Microbiol.">
        <title>The Global Catalogue of Microorganisms (GCM) 10K type strain sequencing project: providing services to taxonomists for standard genome sequencing and annotation.</title>
        <authorList>
            <consortium name="The Broad Institute Genomics Platform"/>
            <consortium name="The Broad Institute Genome Sequencing Center for Infectious Disease"/>
            <person name="Wu L."/>
            <person name="Ma J."/>
        </authorList>
    </citation>
    <scope>NUCLEOTIDE SEQUENCE [LARGE SCALE GENOMIC DNA]</scope>
    <source>
        <strain evidence="3">JCM 17919</strain>
    </source>
</reference>
<evidence type="ECO:0000256" key="1">
    <source>
        <dbReference type="SAM" id="MobiDB-lite"/>
    </source>
</evidence>
<name>A0ABP8GX71_9BACT</name>
<evidence type="ECO:0000313" key="3">
    <source>
        <dbReference type="Proteomes" id="UP001501725"/>
    </source>
</evidence>
<organism evidence="2 3">
    <name type="scientific">Flaviaesturariibacter amylovorans</name>
    <dbReference type="NCBI Taxonomy" id="1084520"/>
    <lineage>
        <taxon>Bacteria</taxon>
        <taxon>Pseudomonadati</taxon>
        <taxon>Bacteroidota</taxon>
        <taxon>Chitinophagia</taxon>
        <taxon>Chitinophagales</taxon>
        <taxon>Chitinophagaceae</taxon>
        <taxon>Flaviaestuariibacter</taxon>
    </lineage>
</organism>
<proteinExistence type="predicted"/>
<feature type="region of interest" description="Disordered" evidence="1">
    <location>
        <begin position="1"/>
        <end position="75"/>
    </location>
</feature>
<evidence type="ECO:0000313" key="2">
    <source>
        <dbReference type="EMBL" id="GAA4331284.1"/>
    </source>
</evidence>
<accession>A0ABP8GX71</accession>
<protein>
    <submittedName>
        <fullName evidence="2">Uncharacterized protein</fullName>
    </submittedName>
</protein>
<gene>
    <name evidence="2" type="ORF">GCM10023184_22960</name>
</gene>
<comment type="caution">
    <text evidence="2">The sequence shown here is derived from an EMBL/GenBank/DDBJ whole genome shotgun (WGS) entry which is preliminary data.</text>
</comment>
<sequence length="75" mass="8139">MTTRNRGGAPEGGSGRHEHPLRQEIPASERERAEAAHEAAEHDIAEDADLSIHSPNDDLDEGETARLGEDKTDLV</sequence>
<dbReference type="EMBL" id="BAABGY010000007">
    <property type="protein sequence ID" value="GAA4331284.1"/>
    <property type="molecule type" value="Genomic_DNA"/>
</dbReference>
<feature type="compositionally biased region" description="Basic and acidic residues" evidence="1">
    <location>
        <begin position="14"/>
        <end position="45"/>
    </location>
</feature>
<keyword evidence="3" id="KW-1185">Reference proteome</keyword>
<dbReference type="Proteomes" id="UP001501725">
    <property type="component" value="Unassembled WGS sequence"/>
</dbReference>
<feature type="compositionally biased region" description="Basic and acidic residues" evidence="1">
    <location>
        <begin position="63"/>
        <end position="75"/>
    </location>
</feature>